<sequence length="451" mass="50794">MQEEYLALKTNHTWDLVLPATPVKIVGNKWVFRVKYNSDGLVSRYKAKLVAKGFHQTHGINYTETFSPMVKSSTVRVILSLAVLNHWVVRKVDVNNVFLNGILIEDVYMAQPQGFVDSTKSTHICKLNKALYGLKQAPRAWFDRFKDAMISKWHFQHSRSDNSLFYAWNIGHLTIILVYVDDIIITGSSPSMIQQVIQNMHQAFALKDLGELHYFLGIEVSKSSQGISLTQAKYIIDIMDKHGMTDCSPMPTPMSTGYYLTKDSGEPIENVSQYRSVIGALQYACDHDDGKSMAGFAVYLGPNLVSWSSKKQAVVSRSSTKAEHRSLGHAASEVTWIKSLLGELSIKLSYTPMMWCDNQGAIALAYNPVYHAKTKHVELDIHFIRDKVTAKEVAVCYVPSQDQTVDVLTKALTFKQFSYFRSKVNVHPKRFSLRGDVSELDEAGAEHDVVV</sequence>
<proteinExistence type="predicted"/>
<accession>A0ACB8I5H7</accession>
<evidence type="ECO:0000313" key="1">
    <source>
        <dbReference type="EMBL" id="KAH9682264.1"/>
    </source>
</evidence>
<dbReference type="EMBL" id="CM039178">
    <property type="protein sequence ID" value="KAH9682264.1"/>
    <property type="molecule type" value="Genomic_DNA"/>
</dbReference>
<keyword evidence="2" id="KW-1185">Reference proteome</keyword>
<gene>
    <name evidence="1" type="ORF">KPL71_027285</name>
</gene>
<protein>
    <submittedName>
        <fullName evidence="1">Reverse transcriptase Ty1/copia-type domain-containing protein</fullName>
    </submittedName>
</protein>
<keyword evidence="1" id="KW-0808">Transferase</keyword>
<name>A0ACB8I5H7_CITSI</name>
<comment type="caution">
    <text evidence="1">The sequence shown here is derived from an EMBL/GenBank/DDBJ whole genome shotgun (WGS) entry which is preliminary data.</text>
</comment>
<keyword evidence="1" id="KW-0695">RNA-directed DNA polymerase</keyword>
<dbReference type="Proteomes" id="UP000829398">
    <property type="component" value="Chromosome 9"/>
</dbReference>
<reference evidence="2" key="1">
    <citation type="journal article" date="2023" name="Hortic. Res.">
        <title>A chromosome-level phased genome enabling allele-level studies in sweet orange: a case study on citrus Huanglongbing tolerance.</title>
        <authorList>
            <person name="Wu B."/>
            <person name="Yu Q."/>
            <person name="Deng Z."/>
            <person name="Duan Y."/>
            <person name="Luo F."/>
            <person name="Gmitter F. Jr."/>
        </authorList>
    </citation>
    <scope>NUCLEOTIDE SEQUENCE [LARGE SCALE GENOMIC DNA]</scope>
    <source>
        <strain evidence="2">cv. Valencia</strain>
    </source>
</reference>
<keyword evidence="1" id="KW-0548">Nucleotidyltransferase</keyword>
<evidence type="ECO:0000313" key="2">
    <source>
        <dbReference type="Proteomes" id="UP000829398"/>
    </source>
</evidence>
<organism evidence="1 2">
    <name type="scientific">Citrus sinensis</name>
    <name type="common">Sweet orange</name>
    <name type="synonym">Citrus aurantium var. sinensis</name>
    <dbReference type="NCBI Taxonomy" id="2711"/>
    <lineage>
        <taxon>Eukaryota</taxon>
        <taxon>Viridiplantae</taxon>
        <taxon>Streptophyta</taxon>
        <taxon>Embryophyta</taxon>
        <taxon>Tracheophyta</taxon>
        <taxon>Spermatophyta</taxon>
        <taxon>Magnoliopsida</taxon>
        <taxon>eudicotyledons</taxon>
        <taxon>Gunneridae</taxon>
        <taxon>Pentapetalae</taxon>
        <taxon>rosids</taxon>
        <taxon>malvids</taxon>
        <taxon>Sapindales</taxon>
        <taxon>Rutaceae</taxon>
        <taxon>Aurantioideae</taxon>
        <taxon>Citrus</taxon>
    </lineage>
</organism>